<keyword evidence="2" id="KW-1185">Reference proteome</keyword>
<organism evidence="1 2">
    <name type="scientific">Roridomyces roridus</name>
    <dbReference type="NCBI Taxonomy" id="1738132"/>
    <lineage>
        <taxon>Eukaryota</taxon>
        <taxon>Fungi</taxon>
        <taxon>Dikarya</taxon>
        <taxon>Basidiomycota</taxon>
        <taxon>Agaricomycotina</taxon>
        <taxon>Agaricomycetes</taxon>
        <taxon>Agaricomycetidae</taxon>
        <taxon>Agaricales</taxon>
        <taxon>Marasmiineae</taxon>
        <taxon>Mycenaceae</taxon>
        <taxon>Roridomyces</taxon>
    </lineage>
</organism>
<comment type="caution">
    <text evidence="1">The sequence shown here is derived from an EMBL/GenBank/DDBJ whole genome shotgun (WGS) entry which is preliminary data.</text>
</comment>
<evidence type="ECO:0000313" key="1">
    <source>
        <dbReference type="EMBL" id="KAJ7649903.1"/>
    </source>
</evidence>
<reference evidence="1" key="1">
    <citation type="submission" date="2023-03" db="EMBL/GenBank/DDBJ databases">
        <title>Massive genome expansion in bonnet fungi (Mycena s.s.) driven by repeated elements and novel gene families across ecological guilds.</title>
        <authorList>
            <consortium name="Lawrence Berkeley National Laboratory"/>
            <person name="Harder C.B."/>
            <person name="Miyauchi S."/>
            <person name="Viragh M."/>
            <person name="Kuo A."/>
            <person name="Thoen E."/>
            <person name="Andreopoulos B."/>
            <person name="Lu D."/>
            <person name="Skrede I."/>
            <person name="Drula E."/>
            <person name="Henrissat B."/>
            <person name="Morin E."/>
            <person name="Kohler A."/>
            <person name="Barry K."/>
            <person name="LaButti K."/>
            <person name="Morin E."/>
            <person name="Salamov A."/>
            <person name="Lipzen A."/>
            <person name="Mereny Z."/>
            <person name="Hegedus B."/>
            <person name="Baldrian P."/>
            <person name="Stursova M."/>
            <person name="Weitz H."/>
            <person name="Taylor A."/>
            <person name="Grigoriev I.V."/>
            <person name="Nagy L.G."/>
            <person name="Martin F."/>
            <person name="Kauserud H."/>
        </authorList>
    </citation>
    <scope>NUCLEOTIDE SEQUENCE</scope>
    <source>
        <strain evidence="1">9284</strain>
    </source>
</reference>
<evidence type="ECO:0000313" key="2">
    <source>
        <dbReference type="Proteomes" id="UP001221142"/>
    </source>
</evidence>
<sequence>LSNASNPIIHPDIRKHFDGSNLTAFETMITHILTGRHVDGYRTGKIICPDQPTGLSIVTAVTDWSSPTPSYAEWIARDEWVRSTIALNIVDIIELGLKDTGSAKELWDSI</sequence>
<feature type="non-terminal residue" evidence="1">
    <location>
        <position position="110"/>
    </location>
</feature>
<feature type="non-terminal residue" evidence="1">
    <location>
        <position position="1"/>
    </location>
</feature>
<protein>
    <submittedName>
        <fullName evidence="1">Uncharacterized protein</fullName>
    </submittedName>
</protein>
<dbReference type="EMBL" id="JARKIF010000001">
    <property type="protein sequence ID" value="KAJ7649903.1"/>
    <property type="molecule type" value="Genomic_DNA"/>
</dbReference>
<name>A0AAD7FYE3_9AGAR</name>
<gene>
    <name evidence="1" type="ORF">FB45DRAFT_729581</name>
</gene>
<dbReference type="Proteomes" id="UP001221142">
    <property type="component" value="Unassembled WGS sequence"/>
</dbReference>
<proteinExistence type="predicted"/>
<accession>A0AAD7FYE3</accession>
<dbReference type="AlphaFoldDB" id="A0AAD7FYE3"/>